<dbReference type="Proteomes" id="UP001066276">
    <property type="component" value="Chromosome 9"/>
</dbReference>
<accession>A0AAV7N453</accession>
<feature type="coiled-coil region" evidence="1">
    <location>
        <begin position="96"/>
        <end position="123"/>
    </location>
</feature>
<protein>
    <submittedName>
        <fullName evidence="2">Uncharacterized protein</fullName>
    </submittedName>
</protein>
<feature type="non-terminal residue" evidence="2">
    <location>
        <position position="124"/>
    </location>
</feature>
<dbReference type="SUPFAM" id="SSF57997">
    <property type="entry name" value="Tropomyosin"/>
    <property type="match status" value="1"/>
</dbReference>
<proteinExistence type="predicted"/>
<comment type="caution">
    <text evidence="2">The sequence shown here is derived from an EMBL/GenBank/DDBJ whole genome shotgun (WGS) entry which is preliminary data.</text>
</comment>
<dbReference type="AlphaFoldDB" id="A0AAV7N453"/>
<evidence type="ECO:0000313" key="3">
    <source>
        <dbReference type="Proteomes" id="UP001066276"/>
    </source>
</evidence>
<keyword evidence="3" id="KW-1185">Reference proteome</keyword>
<evidence type="ECO:0000313" key="2">
    <source>
        <dbReference type="EMBL" id="KAJ1110034.1"/>
    </source>
</evidence>
<dbReference type="Gene3D" id="1.20.1480.30">
    <property type="entry name" value="Designed four-helix bundle protein"/>
    <property type="match status" value="1"/>
</dbReference>
<keyword evidence="1" id="KW-0175">Coiled coil</keyword>
<evidence type="ECO:0000256" key="1">
    <source>
        <dbReference type="SAM" id="Coils"/>
    </source>
</evidence>
<dbReference type="EMBL" id="JANPWB010000013">
    <property type="protein sequence ID" value="KAJ1110034.1"/>
    <property type="molecule type" value="Genomic_DNA"/>
</dbReference>
<reference evidence="2" key="1">
    <citation type="journal article" date="2022" name="bioRxiv">
        <title>Sequencing and chromosome-scale assembly of the giantPleurodeles waltlgenome.</title>
        <authorList>
            <person name="Brown T."/>
            <person name="Elewa A."/>
            <person name="Iarovenko S."/>
            <person name="Subramanian E."/>
            <person name="Araus A.J."/>
            <person name="Petzold A."/>
            <person name="Susuki M."/>
            <person name="Suzuki K.-i.T."/>
            <person name="Hayashi T."/>
            <person name="Toyoda A."/>
            <person name="Oliveira C."/>
            <person name="Osipova E."/>
            <person name="Leigh N.D."/>
            <person name="Simon A."/>
            <person name="Yun M.H."/>
        </authorList>
    </citation>
    <scope>NUCLEOTIDE SEQUENCE</scope>
    <source>
        <strain evidence="2">20211129_DDA</strain>
        <tissue evidence="2">Liver</tissue>
    </source>
</reference>
<sequence length="124" mass="13999">MMVKPKPTKPQQQAQTGLLLPLDEAMSTLKQMQSRLTAHSSQFDKILQAIQDTKSSLEQGIDFVSQDVGVLRADQHKLTDRVQDAETTLYTVKPTVDELQTQMKQLNTEVMTLHRTMEDAEGRS</sequence>
<organism evidence="2 3">
    <name type="scientific">Pleurodeles waltl</name>
    <name type="common">Iberian ribbed newt</name>
    <dbReference type="NCBI Taxonomy" id="8319"/>
    <lineage>
        <taxon>Eukaryota</taxon>
        <taxon>Metazoa</taxon>
        <taxon>Chordata</taxon>
        <taxon>Craniata</taxon>
        <taxon>Vertebrata</taxon>
        <taxon>Euteleostomi</taxon>
        <taxon>Amphibia</taxon>
        <taxon>Batrachia</taxon>
        <taxon>Caudata</taxon>
        <taxon>Salamandroidea</taxon>
        <taxon>Salamandridae</taxon>
        <taxon>Pleurodelinae</taxon>
        <taxon>Pleurodeles</taxon>
    </lineage>
</organism>
<gene>
    <name evidence="2" type="ORF">NDU88_007389</name>
</gene>
<name>A0AAV7N453_PLEWA</name>